<dbReference type="EMBL" id="CACRYJ010000025">
    <property type="protein sequence ID" value="VZO36746.1"/>
    <property type="molecule type" value="Genomic_DNA"/>
</dbReference>
<evidence type="ECO:0008006" key="3">
    <source>
        <dbReference type="Google" id="ProtNLM"/>
    </source>
</evidence>
<dbReference type="SUPFAM" id="SSF55961">
    <property type="entry name" value="Bet v1-like"/>
    <property type="match status" value="1"/>
</dbReference>
<evidence type="ECO:0000313" key="1">
    <source>
        <dbReference type="EMBL" id="VZO36746.1"/>
    </source>
</evidence>
<dbReference type="AlphaFoldDB" id="A0A7M4DIH3"/>
<accession>A0A7M4DIH3</accession>
<comment type="caution">
    <text evidence="1">The sequence shown here is derived from an EMBL/GenBank/DDBJ whole genome shotgun (WGS) entry which is preliminary data.</text>
</comment>
<organism evidence="1 2">
    <name type="scientific">Occultella aeris</name>
    <dbReference type="NCBI Taxonomy" id="2761496"/>
    <lineage>
        <taxon>Bacteria</taxon>
        <taxon>Bacillati</taxon>
        <taxon>Actinomycetota</taxon>
        <taxon>Actinomycetes</taxon>
        <taxon>Micrococcales</taxon>
        <taxon>Ruaniaceae</taxon>
        <taxon>Occultella</taxon>
    </lineage>
</organism>
<gene>
    <name evidence="1" type="ORF">HALOF300_01926</name>
</gene>
<proteinExistence type="predicted"/>
<evidence type="ECO:0000313" key="2">
    <source>
        <dbReference type="Proteomes" id="UP000419743"/>
    </source>
</evidence>
<sequence>MPATVTSRVIGLDASALFDRVTALANHERLIPLTRICAPARRPRVGDRVVATSAGVLRDVMLLTHYERPDGVAGESAAVAPVGRAVYRKLGPVLLGSAEIVVTALGPATARVDWTEDVRLVAPWRPAEALVCPLLGLMTARALRLLAEATERG</sequence>
<dbReference type="Proteomes" id="UP000419743">
    <property type="component" value="Unassembled WGS sequence"/>
</dbReference>
<reference evidence="1 2" key="1">
    <citation type="submission" date="2019-11" db="EMBL/GenBank/DDBJ databases">
        <authorList>
            <person name="Criscuolo A."/>
        </authorList>
    </citation>
    <scope>NUCLEOTIDE SEQUENCE [LARGE SCALE GENOMIC DNA]</scope>
    <source>
        <strain evidence="1">CIP111667</strain>
    </source>
</reference>
<dbReference type="RefSeq" id="WP_156740722.1">
    <property type="nucleotide sequence ID" value="NZ_CACRYJ010000025.1"/>
</dbReference>
<keyword evidence="2" id="KW-1185">Reference proteome</keyword>
<name>A0A7M4DIH3_9MICO</name>
<protein>
    <recommendedName>
        <fullName evidence="3">SRPBCC family protein</fullName>
    </recommendedName>
</protein>